<comment type="caution">
    <text evidence="2">The sequence shown here is derived from an EMBL/GenBank/DDBJ whole genome shotgun (WGS) entry which is preliminary data.</text>
</comment>
<evidence type="ECO:0000313" key="3">
    <source>
        <dbReference type="Proteomes" id="UP000265520"/>
    </source>
</evidence>
<dbReference type="Proteomes" id="UP000265520">
    <property type="component" value="Unassembled WGS sequence"/>
</dbReference>
<proteinExistence type="predicted"/>
<dbReference type="EMBL" id="LXQA010789771">
    <property type="protein sequence ID" value="MCI71110.1"/>
    <property type="molecule type" value="Genomic_DNA"/>
</dbReference>
<feature type="non-terminal residue" evidence="2">
    <location>
        <position position="1"/>
    </location>
</feature>
<dbReference type="AlphaFoldDB" id="A0A392UF94"/>
<organism evidence="2 3">
    <name type="scientific">Trifolium medium</name>
    <dbReference type="NCBI Taxonomy" id="97028"/>
    <lineage>
        <taxon>Eukaryota</taxon>
        <taxon>Viridiplantae</taxon>
        <taxon>Streptophyta</taxon>
        <taxon>Embryophyta</taxon>
        <taxon>Tracheophyta</taxon>
        <taxon>Spermatophyta</taxon>
        <taxon>Magnoliopsida</taxon>
        <taxon>eudicotyledons</taxon>
        <taxon>Gunneridae</taxon>
        <taxon>Pentapetalae</taxon>
        <taxon>rosids</taxon>
        <taxon>fabids</taxon>
        <taxon>Fabales</taxon>
        <taxon>Fabaceae</taxon>
        <taxon>Papilionoideae</taxon>
        <taxon>50 kb inversion clade</taxon>
        <taxon>NPAAA clade</taxon>
        <taxon>Hologalegina</taxon>
        <taxon>IRL clade</taxon>
        <taxon>Trifolieae</taxon>
        <taxon>Trifolium</taxon>
    </lineage>
</organism>
<protein>
    <submittedName>
        <fullName evidence="2">Uncharacterized protein</fullName>
    </submittedName>
</protein>
<feature type="compositionally biased region" description="Polar residues" evidence="1">
    <location>
        <begin position="36"/>
        <end position="46"/>
    </location>
</feature>
<reference evidence="2 3" key="1">
    <citation type="journal article" date="2018" name="Front. Plant Sci.">
        <title>Red Clover (Trifolium pratense) and Zigzag Clover (T. medium) - A Picture of Genomic Similarities and Differences.</title>
        <authorList>
            <person name="Dluhosova J."/>
            <person name="Istvanek J."/>
            <person name="Nedelnik J."/>
            <person name="Repkova J."/>
        </authorList>
    </citation>
    <scope>NUCLEOTIDE SEQUENCE [LARGE SCALE GENOMIC DNA]</scope>
    <source>
        <strain evidence="3">cv. 10/8</strain>
        <tissue evidence="2">Leaf</tissue>
    </source>
</reference>
<evidence type="ECO:0000256" key="1">
    <source>
        <dbReference type="SAM" id="MobiDB-lite"/>
    </source>
</evidence>
<name>A0A392UF94_9FABA</name>
<keyword evidence="3" id="KW-1185">Reference proteome</keyword>
<accession>A0A392UF94</accession>
<sequence length="46" mass="5133">VYRYSCPPVEVKMLKGMWHPPPPSSTNVPFNREGSHTAQSGQYLGT</sequence>
<feature type="region of interest" description="Disordered" evidence="1">
    <location>
        <begin position="17"/>
        <end position="46"/>
    </location>
</feature>
<evidence type="ECO:0000313" key="2">
    <source>
        <dbReference type="EMBL" id="MCI71110.1"/>
    </source>
</evidence>